<dbReference type="Pfam" id="PF16899">
    <property type="entry name" value="Cyclin_C_2"/>
    <property type="match status" value="1"/>
</dbReference>
<proteinExistence type="predicted"/>
<gene>
    <name evidence="4" type="ORF">B0A49_00002</name>
</gene>
<dbReference type="InterPro" id="IPR031658">
    <property type="entry name" value="Cyclin_C_2"/>
</dbReference>
<feature type="region of interest" description="Disordered" evidence="2">
    <location>
        <begin position="384"/>
        <end position="404"/>
    </location>
</feature>
<feature type="domain" description="Cyclin C-terminal" evidence="3">
    <location>
        <begin position="189"/>
        <end position="326"/>
    </location>
</feature>
<organism evidence="4 5">
    <name type="scientific">Cryomyces minteri</name>
    <dbReference type="NCBI Taxonomy" id="331657"/>
    <lineage>
        <taxon>Eukaryota</taxon>
        <taxon>Fungi</taxon>
        <taxon>Dikarya</taxon>
        <taxon>Ascomycota</taxon>
        <taxon>Pezizomycotina</taxon>
        <taxon>Dothideomycetes</taxon>
        <taxon>Dothideomycetes incertae sedis</taxon>
        <taxon>Cryomyces</taxon>
    </lineage>
</organism>
<dbReference type="EMBL" id="NAJN01000001">
    <property type="protein sequence ID" value="TKA82404.1"/>
    <property type="molecule type" value="Genomic_DNA"/>
</dbReference>
<keyword evidence="5" id="KW-1185">Reference proteome</keyword>
<name>A0A4U0XWX2_9PEZI</name>
<evidence type="ECO:0000313" key="5">
    <source>
        <dbReference type="Proteomes" id="UP000308768"/>
    </source>
</evidence>
<sequence>MTEDEVYRASTQYRLWSFTPHALASLRAGTHALAAEKVTAARRSKRDVVSRPSAEGNGVDSNGAEEGRDASGGVANAADEVECLTLAEAQQLVDFYCSKAIELCNHLKWPAAVKATALQYLRRFYLSASPLTYPPSTIIKPTIFLANKTENHNLSLDEYAAKAKATRDQILAPEFIVSQGLRFTFDVRHPLRGLPGAYMELLSLADGTAEVLEGVGKTAEELQEELMALPHDTKKANGASAAEKAADVPSLKRRIHTAYIAANKALETTALLTDVYFLYTPSQIMFAALLLADTPLTTFYLTTKLPPASPLLPRIRAAIESCARILRAGPHIVSQAEASRLKAKLERCRDQDKLDLVGLDRALKRDGREEDVVTESVAKRRKLEREMSAREGEELFGPEIGRRA</sequence>
<dbReference type="InterPro" id="IPR043198">
    <property type="entry name" value="Cyclin/Ssn8"/>
</dbReference>
<dbReference type="PANTHER" id="PTHR10026">
    <property type="entry name" value="CYCLIN"/>
    <property type="match status" value="1"/>
</dbReference>
<dbReference type="SUPFAM" id="SSF47954">
    <property type="entry name" value="Cyclin-like"/>
    <property type="match status" value="2"/>
</dbReference>
<feature type="region of interest" description="Disordered" evidence="2">
    <location>
        <begin position="44"/>
        <end position="72"/>
    </location>
</feature>
<accession>A0A4U0XWX2</accession>
<dbReference type="STRING" id="331657.A0A4U0XWX2"/>
<keyword evidence="1" id="KW-0195">Cyclin</keyword>
<dbReference type="GO" id="GO:0006357">
    <property type="term" value="P:regulation of transcription by RNA polymerase II"/>
    <property type="evidence" value="ECO:0007669"/>
    <property type="project" value="InterPro"/>
</dbReference>
<dbReference type="GO" id="GO:0016538">
    <property type="term" value="F:cyclin-dependent protein serine/threonine kinase regulator activity"/>
    <property type="evidence" value="ECO:0007669"/>
    <property type="project" value="InterPro"/>
</dbReference>
<dbReference type="InterPro" id="IPR036915">
    <property type="entry name" value="Cyclin-like_sf"/>
</dbReference>
<comment type="caution">
    <text evidence="4">The sequence shown here is derived from an EMBL/GenBank/DDBJ whole genome shotgun (WGS) entry which is preliminary data.</text>
</comment>
<dbReference type="CDD" id="cd20525">
    <property type="entry name" value="CYCLIN_CCNH_rpt2"/>
    <property type="match status" value="1"/>
</dbReference>
<feature type="compositionally biased region" description="Basic and acidic residues" evidence="2">
    <location>
        <begin position="384"/>
        <end position="393"/>
    </location>
</feature>
<dbReference type="CDD" id="cd20524">
    <property type="entry name" value="CYCLIN_CCNH_rpt1"/>
    <property type="match status" value="1"/>
</dbReference>
<reference evidence="4 5" key="1">
    <citation type="submission" date="2017-03" db="EMBL/GenBank/DDBJ databases">
        <title>Genomes of endolithic fungi from Antarctica.</title>
        <authorList>
            <person name="Coleine C."/>
            <person name="Masonjones S."/>
            <person name="Stajich J.E."/>
        </authorList>
    </citation>
    <scope>NUCLEOTIDE SEQUENCE [LARGE SCALE GENOMIC DNA]</scope>
    <source>
        <strain evidence="4 5">CCFEE 5187</strain>
    </source>
</reference>
<dbReference type="Proteomes" id="UP000308768">
    <property type="component" value="Unassembled WGS sequence"/>
</dbReference>
<evidence type="ECO:0000313" key="4">
    <source>
        <dbReference type="EMBL" id="TKA82404.1"/>
    </source>
</evidence>
<dbReference type="OrthoDB" id="340962at2759"/>
<dbReference type="AlphaFoldDB" id="A0A4U0XWX2"/>
<dbReference type="Gene3D" id="1.10.472.10">
    <property type="entry name" value="Cyclin-like"/>
    <property type="match status" value="2"/>
</dbReference>
<protein>
    <recommendedName>
        <fullName evidence="3">Cyclin C-terminal domain-containing protein</fullName>
    </recommendedName>
</protein>
<evidence type="ECO:0000259" key="3">
    <source>
        <dbReference type="Pfam" id="PF16899"/>
    </source>
</evidence>
<evidence type="ECO:0000256" key="2">
    <source>
        <dbReference type="SAM" id="MobiDB-lite"/>
    </source>
</evidence>
<evidence type="ECO:0000256" key="1">
    <source>
        <dbReference type="ARBA" id="ARBA00023127"/>
    </source>
</evidence>